<evidence type="ECO:0000313" key="8">
    <source>
        <dbReference type="EMBL" id="CAF1633744.1"/>
    </source>
</evidence>
<evidence type="ECO:0000256" key="2">
    <source>
        <dbReference type="ARBA" id="ARBA00022679"/>
    </source>
</evidence>
<keyword evidence="1" id="KW-0723">Serine/threonine-protein kinase</keyword>
<evidence type="ECO:0000313" key="9">
    <source>
        <dbReference type="Proteomes" id="UP000663832"/>
    </source>
</evidence>
<comment type="caution">
    <text evidence="7">The sequence shown here is derived from an EMBL/GenBank/DDBJ whole genome shotgun (WGS) entry which is preliminary data.</text>
</comment>
<dbReference type="Pfam" id="PF00069">
    <property type="entry name" value="Pkinase"/>
    <property type="match status" value="1"/>
</dbReference>
<dbReference type="PANTHER" id="PTHR24055">
    <property type="entry name" value="MITOGEN-ACTIVATED PROTEIN KINASE"/>
    <property type="match status" value="1"/>
</dbReference>
<dbReference type="OrthoDB" id="192887at2759"/>
<evidence type="ECO:0000256" key="1">
    <source>
        <dbReference type="ARBA" id="ARBA00022527"/>
    </source>
</evidence>
<dbReference type="InterPro" id="IPR011009">
    <property type="entry name" value="Kinase-like_dom_sf"/>
</dbReference>
<keyword evidence="2" id="KW-0808">Transferase</keyword>
<dbReference type="SMART" id="SM00220">
    <property type="entry name" value="S_TKc"/>
    <property type="match status" value="1"/>
</dbReference>
<protein>
    <recommendedName>
        <fullName evidence="6">Protein kinase domain-containing protein</fullName>
    </recommendedName>
</protein>
<evidence type="ECO:0000256" key="3">
    <source>
        <dbReference type="ARBA" id="ARBA00022741"/>
    </source>
</evidence>
<evidence type="ECO:0000313" key="10">
    <source>
        <dbReference type="Proteomes" id="UP000663877"/>
    </source>
</evidence>
<dbReference type="PROSITE" id="PS01351">
    <property type="entry name" value="MAPK"/>
    <property type="match status" value="1"/>
</dbReference>
<dbReference type="Gene3D" id="1.10.510.10">
    <property type="entry name" value="Transferase(Phosphotransferase) domain 1"/>
    <property type="match status" value="1"/>
</dbReference>
<dbReference type="Proteomes" id="UP000663877">
    <property type="component" value="Unassembled WGS sequence"/>
</dbReference>
<dbReference type="GO" id="GO:0005524">
    <property type="term" value="F:ATP binding"/>
    <property type="evidence" value="ECO:0007669"/>
    <property type="project" value="UniProtKB-KW"/>
</dbReference>
<dbReference type="GO" id="GO:0004707">
    <property type="term" value="F:MAP kinase activity"/>
    <property type="evidence" value="ECO:0007669"/>
    <property type="project" value="InterPro"/>
</dbReference>
<keyword evidence="5" id="KW-0067">ATP-binding</keyword>
<dbReference type="Gene3D" id="3.30.200.20">
    <property type="entry name" value="Phosphorylase Kinase, domain 1"/>
    <property type="match status" value="1"/>
</dbReference>
<dbReference type="FunFam" id="1.10.510.10:FF:000624">
    <property type="entry name" value="Mitogen-activated protein kinase"/>
    <property type="match status" value="1"/>
</dbReference>
<dbReference type="AlphaFoldDB" id="A0A815QKD1"/>
<reference evidence="7" key="1">
    <citation type="submission" date="2021-02" db="EMBL/GenBank/DDBJ databases">
        <authorList>
            <person name="Nowell W R."/>
        </authorList>
    </citation>
    <scope>NUCLEOTIDE SEQUENCE</scope>
</reference>
<dbReference type="InterPro" id="IPR050117">
    <property type="entry name" value="MAPK"/>
</dbReference>
<evidence type="ECO:0000256" key="5">
    <source>
        <dbReference type="ARBA" id="ARBA00022840"/>
    </source>
</evidence>
<feature type="domain" description="Protein kinase" evidence="6">
    <location>
        <begin position="28"/>
        <end position="346"/>
    </location>
</feature>
<dbReference type="Proteomes" id="UP000663832">
    <property type="component" value="Unassembled WGS sequence"/>
</dbReference>
<dbReference type="PROSITE" id="PS50011">
    <property type="entry name" value="PROTEIN_KINASE_DOM"/>
    <property type="match status" value="1"/>
</dbReference>
<dbReference type="InterPro" id="IPR000719">
    <property type="entry name" value="Prot_kinase_dom"/>
</dbReference>
<dbReference type="InterPro" id="IPR003527">
    <property type="entry name" value="MAP_kinase_CS"/>
</dbReference>
<keyword evidence="4" id="KW-0418">Kinase</keyword>
<dbReference type="SUPFAM" id="SSF56112">
    <property type="entry name" value="Protein kinase-like (PK-like)"/>
    <property type="match status" value="1"/>
</dbReference>
<dbReference type="EMBL" id="CAJNOI010002200">
    <property type="protein sequence ID" value="CAF1463123.1"/>
    <property type="molecule type" value="Genomic_DNA"/>
</dbReference>
<keyword evidence="3" id="KW-0547">Nucleotide-binding</keyword>
<organism evidence="7 10">
    <name type="scientific">Adineta steineri</name>
    <dbReference type="NCBI Taxonomy" id="433720"/>
    <lineage>
        <taxon>Eukaryota</taxon>
        <taxon>Metazoa</taxon>
        <taxon>Spiralia</taxon>
        <taxon>Gnathifera</taxon>
        <taxon>Rotifera</taxon>
        <taxon>Eurotatoria</taxon>
        <taxon>Bdelloidea</taxon>
        <taxon>Adinetida</taxon>
        <taxon>Adinetidae</taxon>
        <taxon>Adineta</taxon>
    </lineage>
</organism>
<sequence>MTTGANTDQTQWHTVTCSIHTYTLPIRYQNPAHIAQGAFGSVIRATDTETGKQVAIKKMFSPFQTPEHAKRTYRELKLLMHLNHPDAQIVQIYNVFSPEQDVNQFQTLYFVFNYCHYDLGKVIRRGIAFTEDHIKQIIYSLFRGLKFMHSAGVIHRDLKPANIGIDENSNVSILDFGLARVSSDDLQTGYVSTRWWRAPEVFVRWERYNDKLDIWSVGCIMAELILLSPIFRSDDHIEQLNRIFDLIGTPDLATLNETCTPVEFLYITQYNHNYTENILEAINYISTLQPRAHVDFNQLFGFRYQSGQAAPVSGVSPHGIALLDRLLTFNPRLRPSAEEALAHPFFSDLHDPEEEPSGEPVIDEHQDANQTTAQWKSLIWSMIENFQPPSWINEDLDNNI</sequence>
<gene>
    <name evidence="7" type="ORF">BJG266_LOCUS41087</name>
    <name evidence="8" type="ORF">QVE165_LOCUS57950</name>
</gene>
<evidence type="ECO:0000256" key="4">
    <source>
        <dbReference type="ARBA" id="ARBA00022777"/>
    </source>
</evidence>
<accession>A0A815QKD1</accession>
<name>A0A815QKD1_9BILA</name>
<evidence type="ECO:0000259" key="6">
    <source>
        <dbReference type="PROSITE" id="PS50011"/>
    </source>
</evidence>
<dbReference type="EMBL" id="CAJNOM010002518">
    <property type="protein sequence ID" value="CAF1633744.1"/>
    <property type="molecule type" value="Genomic_DNA"/>
</dbReference>
<proteinExistence type="predicted"/>
<keyword evidence="9" id="KW-1185">Reference proteome</keyword>
<evidence type="ECO:0000313" key="7">
    <source>
        <dbReference type="EMBL" id="CAF1463123.1"/>
    </source>
</evidence>